<gene>
    <name evidence="5" type="ORF">S01H1_39388</name>
</gene>
<dbReference type="GO" id="GO:0043565">
    <property type="term" value="F:sequence-specific DNA binding"/>
    <property type="evidence" value="ECO:0007669"/>
    <property type="project" value="InterPro"/>
</dbReference>
<keyword evidence="3" id="KW-0804">Transcription</keyword>
<comment type="caution">
    <text evidence="5">The sequence shown here is derived from an EMBL/GenBank/DDBJ whole genome shotgun (WGS) entry which is preliminary data.</text>
</comment>
<dbReference type="PANTHER" id="PTHR46796">
    <property type="entry name" value="HTH-TYPE TRANSCRIPTIONAL ACTIVATOR RHAS-RELATED"/>
    <property type="match status" value="1"/>
</dbReference>
<dbReference type="GO" id="GO:0003700">
    <property type="term" value="F:DNA-binding transcription factor activity"/>
    <property type="evidence" value="ECO:0007669"/>
    <property type="project" value="InterPro"/>
</dbReference>
<dbReference type="AlphaFoldDB" id="X0VIX6"/>
<evidence type="ECO:0000256" key="3">
    <source>
        <dbReference type="ARBA" id="ARBA00023163"/>
    </source>
</evidence>
<keyword evidence="2" id="KW-0238">DNA-binding</keyword>
<evidence type="ECO:0000313" key="5">
    <source>
        <dbReference type="EMBL" id="GAG12443.1"/>
    </source>
</evidence>
<dbReference type="SUPFAM" id="SSF46689">
    <property type="entry name" value="Homeodomain-like"/>
    <property type="match status" value="2"/>
</dbReference>
<dbReference type="EMBL" id="BARS01024852">
    <property type="protein sequence ID" value="GAG12443.1"/>
    <property type="molecule type" value="Genomic_DNA"/>
</dbReference>
<name>X0VIX6_9ZZZZ</name>
<reference evidence="5" key="1">
    <citation type="journal article" date="2014" name="Front. Microbiol.">
        <title>High frequency of phylogenetically diverse reductive dehalogenase-homologous genes in deep subseafloor sedimentary metagenomes.</title>
        <authorList>
            <person name="Kawai M."/>
            <person name="Futagami T."/>
            <person name="Toyoda A."/>
            <person name="Takaki Y."/>
            <person name="Nishi S."/>
            <person name="Hori S."/>
            <person name="Arai W."/>
            <person name="Tsubouchi T."/>
            <person name="Morono Y."/>
            <person name="Uchiyama I."/>
            <person name="Ito T."/>
            <person name="Fujiyama A."/>
            <person name="Inagaki F."/>
            <person name="Takami H."/>
        </authorList>
    </citation>
    <scope>NUCLEOTIDE SEQUENCE</scope>
    <source>
        <strain evidence="5">Expedition CK06-06</strain>
    </source>
</reference>
<feature type="non-terminal residue" evidence="5">
    <location>
        <position position="1"/>
    </location>
</feature>
<dbReference type="Pfam" id="PF12833">
    <property type="entry name" value="HTH_18"/>
    <property type="match status" value="1"/>
</dbReference>
<keyword evidence="1" id="KW-0805">Transcription regulation</keyword>
<evidence type="ECO:0000256" key="2">
    <source>
        <dbReference type="ARBA" id="ARBA00023125"/>
    </source>
</evidence>
<dbReference type="PANTHER" id="PTHR46796:SF12">
    <property type="entry name" value="HTH-TYPE DNA-BINDING TRANSCRIPTIONAL ACTIVATOR EUTR"/>
    <property type="match status" value="1"/>
</dbReference>
<sequence length="162" mass="19090">HRMMNYLFYEINHNALVLKNSGLRKSYDDMLLTALLSLPHNQREKLCENRRYQVAPGHVRRAEEYMKAHLEEAISIIDLLQICGCSRRALFSAFRNARGYTPMEFLTEQRLQSVREKLHKSHPQASVSDIAMDCGFRHLGRFSQFYWKRFGERPSDTLRKGK</sequence>
<dbReference type="SMART" id="SM00342">
    <property type="entry name" value="HTH_ARAC"/>
    <property type="match status" value="1"/>
</dbReference>
<dbReference type="Gene3D" id="1.10.10.60">
    <property type="entry name" value="Homeodomain-like"/>
    <property type="match status" value="1"/>
</dbReference>
<evidence type="ECO:0000256" key="1">
    <source>
        <dbReference type="ARBA" id="ARBA00023015"/>
    </source>
</evidence>
<dbReference type="InterPro" id="IPR018060">
    <property type="entry name" value="HTH_AraC"/>
</dbReference>
<protein>
    <recommendedName>
        <fullName evidence="4">HTH araC/xylS-type domain-containing protein</fullName>
    </recommendedName>
</protein>
<accession>X0VIX6</accession>
<dbReference type="InterPro" id="IPR050204">
    <property type="entry name" value="AraC_XylS_family_regulators"/>
</dbReference>
<dbReference type="PROSITE" id="PS01124">
    <property type="entry name" value="HTH_ARAC_FAMILY_2"/>
    <property type="match status" value="1"/>
</dbReference>
<proteinExistence type="predicted"/>
<organism evidence="5">
    <name type="scientific">marine sediment metagenome</name>
    <dbReference type="NCBI Taxonomy" id="412755"/>
    <lineage>
        <taxon>unclassified sequences</taxon>
        <taxon>metagenomes</taxon>
        <taxon>ecological metagenomes</taxon>
    </lineage>
</organism>
<dbReference type="InterPro" id="IPR009057">
    <property type="entry name" value="Homeodomain-like_sf"/>
</dbReference>
<evidence type="ECO:0000259" key="4">
    <source>
        <dbReference type="PROSITE" id="PS01124"/>
    </source>
</evidence>
<feature type="domain" description="HTH araC/xylS-type" evidence="4">
    <location>
        <begin position="60"/>
        <end position="160"/>
    </location>
</feature>